<organism evidence="1 2">
    <name type="scientific">Photorhabdus australis subsp. thailandensis</name>
    <dbReference type="NCBI Taxonomy" id="2805096"/>
    <lineage>
        <taxon>Bacteria</taxon>
        <taxon>Pseudomonadati</taxon>
        <taxon>Pseudomonadota</taxon>
        <taxon>Gammaproteobacteria</taxon>
        <taxon>Enterobacterales</taxon>
        <taxon>Morganellaceae</taxon>
        <taxon>Photorhabdus</taxon>
    </lineage>
</organism>
<accession>A0A1C0U9R3</accession>
<proteinExistence type="predicted"/>
<protein>
    <submittedName>
        <fullName evidence="1">Exoenzyme S synthesis protein B</fullName>
    </submittedName>
</protein>
<evidence type="ECO:0000313" key="2">
    <source>
        <dbReference type="Proteomes" id="UP000093476"/>
    </source>
</evidence>
<dbReference type="Pfam" id="PF09619">
    <property type="entry name" value="YscW"/>
    <property type="match status" value="1"/>
</dbReference>
<gene>
    <name evidence="1" type="primary">exsB</name>
    <name evidence="1" type="ORF">Ppb6_00194</name>
</gene>
<dbReference type="NCBIfam" id="TIGR02567">
    <property type="entry name" value="YscW"/>
    <property type="match status" value="1"/>
</dbReference>
<evidence type="ECO:0000313" key="1">
    <source>
        <dbReference type="EMBL" id="OCQ54625.1"/>
    </source>
</evidence>
<dbReference type="STRING" id="286156.Ppb6_00194"/>
<keyword evidence="2" id="KW-1185">Reference proteome</keyword>
<reference evidence="1 2" key="1">
    <citation type="submission" date="2015-12" db="EMBL/GenBank/DDBJ databases">
        <title>Genome comparisons provide insights into the role of secondary metabolites in the pathogenic phase of the Photorhabdus life cycle.</title>
        <authorList>
            <person name="Tobias N.J."/>
            <person name="Mishra B."/>
            <person name="Gupta D.K."/>
            <person name="Thines M."/>
            <person name="Stinear T.P."/>
            <person name="Bode H.B."/>
        </authorList>
    </citation>
    <scope>NUCLEOTIDE SEQUENCE [LARGE SCALE GENOMIC DNA]</scope>
    <source>
        <strain evidence="1 2">PB68.1</strain>
    </source>
</reference>
<dbReference type="RefSeq" id="WP_065821735.1">
    <property type="nucleotide sequence ID" value="NZ_CAWMQZ010000010.1"/>
</dbReference>
<dbReference type="EMBL" id="LOMY01000010">
    <property type="protein sequence ID" value="OCQ54625.1"/>
    <property type="molecule type" value="Genomic_DNA"/>
</dbReference>
<dbReference type="Proteomes" id="UP000093476">
    <property type="component" value="Unassembled WGS sequence"/>
</dbReference>
<comment type="caution">
    <text evidence="1">The sequence shown here is derived from an EMBL/GenBank/DDBJ whole genome shotgun (WGS) entry which is preliminary data.</text>
</comment>
<dbReference type="AlphaFoldDB" id="A0A1C0U9R3"/>
<dbReference type="PROSITE" id="PS51257">
    <property type="entry name" value="PROKAR_LIPOPROTEIN"/>
    <property type="match status" value="1"/>
</dbReference>
<dbReference type="InterPro" id="IPR039366">
    <property type="entry name" value="Pilotin"/>
</dbReference>
<dbReference type="PATRIC" id="fig|286156.4.peg.244"/>
<sequence>MTRKGLVVVCLLIVGCVSNVKDNGTSRLIEGDVTMPVPLSETANVELSLLTVVDGRVLTVGKMRYRLGMLPLTFSMRLGSLQFSHENLFLQTHLRWDGKRAIQAKSQQRIIAGKRVIVQLSPLPCYPECL</sequence>
<name>A0A1C0U9R3_9GAMM</name>
<dbReference type="InterPro" id="IPR053740">
    <property type="entry name" value="T3SS_Pilotin"/>
</dbReference>
<dbReference type="Gene3D" id="2.60.40.2990">
    <property type="match status" value="1"/>
</dbReference>